<keyword evidence="1" id="KW-0472">Membrane</keyword>
<evidence type="ECO:0000313" key="3">
    <source>
        <dbReference type="Proteomes" id="UP000273500"/>
    </source>
</evidence>
<keyword evidence="3" id="KW-1185">Reference proteome</keyword>
<keyword evidence="1" id="KW-0812">Transmembrane</keyword>
<evidence type="ECO:0000256" key="1">
    <source>
        <dbReference type="SAM" id="Phobius"/>
    </source>
</evidence>
<evidence type="ECO:0000313" key="2">
    <source>
        <dbReference type="EMBL" id="RSK50016.1"/>
    </source>
</evidence>
<protein>
    <recommendedName>
        <fullName evidence="4">CcoQ/FixQ family Cbb3-type cytochrome c oxidase assembly chaperone</fullName>
    </recommendedName>
</protein>
<dbReference type="Proteomes" id="UP000273500">
    <property type="component" value="Unassembled WGS sequence"/>
</dbReference>
<accession>A0A3R9P4K5</accession>
<dbReference type="RefSeq" id="WP_125418658.1">
    <property type="nucleotide sequence ID" value="NZ_RWIT01000002.1"/>
</dbReference>
<evidence type="ECO:0008006" key="4">
    <source>
        <dbReference type="Google" id="ProtNLM"/>
    </source>
</evidence>
<dbReference type="AlphaFoldDB" id="A0A3R9P4K5"/>
<comment type="caution">
    <text evidence="2">The sequence shown here is derived from an EMBL/GenBank/DDBJ whole genome shotgun (WGS) entry which is preliminary data.</text>
</comment>
<name>A0A3R9P4K5_9BACT</name>
<dbReference type="EMBL" id="RWIT01000002">
    <property type="protein sequence ID" value="RSK50016.1"/>
    <property type="molecule type" value="Genomic_DNA"/>
</dbReference>
<sequence length="72" mass="8110">MEKQVLQSIAGIEIYPLISLAIFLAFFLGLLVFVLLTSRQHLQAMSHLPLHPGPDTTPDETLQYHLNHDVLC</sequence>
<gene>
    <name evidence="2" type="ORF">EI291_05030</name>
</gene>
<proteinExistence type="predicted"/>
<dbReference type="OrthoDB" id="982086at2"/>
<organism evidence="2 3">
    <name type="scientific">Hymenobacter rigui</name>
    <dbReference type="NCBI Taxonomy" id="334424"/>
    <lineage>
        <taxon>Bacteria</taxon>
        <taxon>Pseudomonadati</taxon>
        <taxon>Bacteroidota</taxon>
        <taxon>Cytophagia</taxon>
        <taxon>Cytophagales</taxon>
        <taxon>Hymenobacteraceae</taxon>
        <taxon>Hymenobacter</taxon>
    </lineage>
</organism>
<reference evidence="2 3" key="1">
    <citation type="submission" date="2018-12" db="EMBL/GenBank/DDBJ databases">
        <authorList>
            <person name="Feng G."/>
            <person name="Zhu H."/>
        </authorList>
    </citation>
    <scope>NUCLEOTIDE SEQUENCE [LARGE SCALE GENOMIC DNA]</scope>
    <source>
        <strain evidence="2 3">KCTC 12533</strain>
    </source>
</reference>
<keyword evidence="1" id="KW-1133">Transmembrane helix</keyword>
<feature type="transmembrane region" description="Helical" evidence="1">
    <location>
        <begin position="14"/>
        <end position="36"/>
    </location>
</feature>